<dbReference type="InterPro" id="IPR018461">
    <property type="entry name" value="Na/H_Antiport_NhaC-like_C"/>
</dbReference>
<feature type="transmembrane region" description="Helical" evidence="6">
    <location>
        <begin position="352"/>
        <end position="374"/>
    </location>
</feature>
<dbReference type="PANTHER" id="PTHR43478">
    <property type="entry name" value="NA+/H+ ANTIPORTER-RELATED"/>
    <property type="match status" value="1"/>
</dbReference>
<dbReference type="AlphaFoldDB" id="A0A1H0WQ43"/>
<keyword evidence="3 6" id="KW-0812">Transmembrane</keyword>
<evidence type="ECO:0000256" key="4">
    <source>
        <dbReference type="ARBA" id="ARBA00022989"/>
    </source>
</evidence>
<evidence type="ECO:0000256" key="6">
    <source>
        <dbReference type="SAM" id="Phobius"/>
    </source>
</evidence>
<feature type="domain" description="Na+/H+ antiporter NhaC-like C-terminal" evidence="7">
    <location>
        <begin position="169"/>
        <end position="499"/>
    </location>
</feature>
<evidence type="ECO:0000256" key="2">
    <source>
        <dbReference type="ARBA" id="ARBA00022475"/>
    </source>
</evidence>
<feature type="transmembrane region" description="Helical" evidence="6">
    <location>
        <begin position="394"/>
        <end position="415"/>
    </location>
</feature>
<feature type="transmembrane region" description="Helical" evidence="6">
    <location>
        <begin position="160"/>
        <end position="192"/>
    </location>
</feature>
<feature type="transmembrane region" description="Helical" evidence="6">
    <location>
        <begin position="51"/>
        <end position="69"/>
    </location>
</feature>
<dbReference type="EMBL" id="FNJU01000013">
    <property type="protein sequence ID" value="SDP92778.1"/>
    <property type="molecule type" value="Genomic_DNA"/>
</dbReference>
<feature type="transmembrane region" description="Helical" evidence="6">
    <location>
        <begin position="273"/>
        <end position="291"/>
    </location>
</feature>
<dbReference type="GO" id="GO:0005886">
    <property type="term" value="C:plasma membrane"/>
    <property type="evidence" value="ECO:0007669"/>
    <property type="project" value="UniProtKB-SubCell"/>
</dbReference>
<evidence type="ECO:0000256" key="1">
    <source>
        <dbReference type="ARBA" id="ARBA00004651"/>
    </source>
</evidence>
<feature type="transmembrane region" description="Helical" evidence="6">
    <location>
        <begin position="212"/>
        <end position="231"/>
    </location>
</feature>
<comment type="subcellular location">
    <subcellularLocation>
        <location evidence="1">Cell membrane</location>
        <topology evidence="1">Multi-pass membrane protein</topology>
    </subcellularLocation>
</comment>
<reference evidence="9" key="1">
    <citation type="submission" date="2016-10" db="EMBL/GenBank/DDBJ databases">
        <authorList>
            <person name="Varghese N."/>
            <person name="Submissions S."/>
        </authorList>
    </citation>
    <scope>NUCLEOTIDE SEQUENCE [LARGE SCALE GENOMIC DNA]</scope>
    <source>
        <strain evidence="9">IBRC-M10078</strain>
    </source>
</reference>
<organism evidence="8 9">
    <name type="scientific">Litchfieldia salsa</name>
    <dbReference type="NCBI Taxonomy" id="930152"/>
    <lineage>
        <taxon>Bacteria</taxon>
        <taxon>Bacillati</taxon>
        <taxon>Bacillota</taxon>
        <taxon>Bacilli</taxon>
        <taxon>Bacillales</taxon>
        <taxon>Bacillaceae</taxon>
        <taxon>Litchfieldia</taxon>
    </lineage>
</organism>
<dbReference type="PANTHER" id="PTHR43478:SF1">
    <property type="entry name" value="NA+_H+ ANTIPORTER NHAC-LIKE C-TERMINAL DOMAIN-CONTAINING PROTEIN"/>
    <property type="match status" value="1"/>
</dbReference>
<dbReference type="RefSeq" id="WP_090858327.1">
    <property type="nucleotide sequence ID" value="NZ_FNJU01000013.1"/>
</dbReference>
<evidence type="ECO:0000256" key="5">
    <source>
        <dbReference type="ARBA" id="ARBA00023136"/>
    </source>
</evidence>
<dbReference type="Pfam" id="PF03553">
    <property type="entry name" value="Na_H_antiporter"/>
    <property type="match status" value="1"/>
</dbReference>
<dbReference type="STRING" id="930152.SAMN05216565_11366"/>
<evidence type="ECO:0000256" key="3">
    <source>
        <dbReference type="ARBA" id="ARBA00022692"/>
    </source>
</evidence>
<keyword evidence="9" id="KW-1185">Reference proteome</keyword>
<gene>
    <name evidence="8" type="ORF">SAMN05216565_11366</name>
</gene>
<evidence type="ECO:0000313" key="8">
    <source>
        <dbReference type="EMBL" id="SDP92778.1"/>
    </source>
</evidence>
<protein>
    <submittedName>
        <fullName evidence="8">Na+/H+ antiporter NhaC</fullName>
    </submittedName>
</protein>
<evidence type="ECO:0000259" key="7">
    <source>
        <dbReference type="Pfam" id="PF03553"/>
    </source>
</evidence>
<feature type="transmembrane region" description="Helical" evidence="6">
    <location>
        <begin position="311"/>
        <end position="331"/>
    </location>
</feature>
<feature type="transmembrane region" description="Helical" evidence="6">
    <location>
        <begin position="12"/>
        <end position="39"/>
    </location>
</feature>
<proteinExistence type="predicted"/>
<keyword evidence="5 6" id="KW-0472">Membrane</keyword>
<dbReference type="OrthoDB" id="9762978at2"/>
<accession>A0A1H0WQ43</accession>
<feature type="transmembrane region" description="Helical" evidence="6">
    <location>
        <begin position="503"/>
        <end position="521"/>
    </location>
</feature>
<dbReference type="Proteomes" id="UP000199159">
    <property type="component" value="Unassembled WGS sequence"/>
</dbReference>
<keyword evidence="4 6" id="KW-1133">Transmembrane helix</keyword>
<sequence>MTATIYSLVPPLVAILMVILTRKVIPSLGVGILSAALILHVPTISENGVSTWLIDSFLTIWTSFIAIFIDEGAIATSTVYIILFLLILGMITVFISISGGSRAFGEWAEKRVKTRVGAKLTAFVLGIIIFIDDYFNALAVGQVSRPLTDRHRVSRAKLAYIIDSTSAPICVVSPVSSWGASIIGIIGTILIAHNMTDITAFSAFLQMIPMNFYVITTLLMVFGVSMFNINIGPMKIHEERAILHGDVVDPSKPVLGALKEELPSSAKGTVGDLIWPIVALVVGTVGSMIWTGSKATEENANLIDIFGNASVAPSLLYGGLFGFVVALILFFNQTLVKKNIQSSLFSKAIVEGIKSMLPAVYILVFAWVIVDLISQLGTGSYLAVQVENSNMNPAFLPVILFVVAGLMAFSTGTSWGTFGVMLPIAGDIIVSTDATLLLPTLAAVLAGSVFGDHCSPISDTTILSSTGAGSHHIDHVLTQLPYAIISAVFAMVGYIVLGFTGSTVAGIVVSVSLIGVFLLIFRNKSKVVK</sequence>
<name>A0A1H0WQ43_9BACI</name>
<keyword evidence="2" id="KW-1003">Cell membrane</keyword>
<feature type="transmembrane region" description="Helical" evidence="6">
    <location>
        <begin position="480"/>
        <end position="497"/>
    </location>
</feature>
<evidence type="ECO:0000313" key="9">
    <source>
        <dbReference type="Proteomes" id="UP000199159"/>
    </source>
</evidence>
<feature type="transmembrane region" description="Helical" evidence="6">
    <location>
        <begin position="81"/>
        <end position="100"/>
    </location>
</feature>